<keyword evidence="2" id="KW-1185">Reference proteome</keyword>
<protein>
    <submittedName>
        <fullName evidence="1">Uncharacterized protein</fullName>
    </submittedName>
</protein>
<evidence type="ECO:0000313" key="1">
    <source>
        <dbReference type="EMBL" id="EHI52468.1"/>
    </source>
</evidence>
<reference evidence="1 2" key="1">
    <citation type="journal article" date="2012" name="Front. Microbiol.">
        <title>Draft Genome Sequence of the Virulent Strain 01-B526 of the Fish Pathogen Aeromonas salmonicida.</title>
        <authorList>
            <person name="Charette S.J."/>
            <person name="Brochu F."/>
            <person name="Boyle B."/>
            <person name="Filion G."/>
            <person name="Tanaka K.H."/>
            <person name="Derome N."/>
        </authorList>
    </citation>
    <scope>NUCLEOTIDE SEQUENCE [LARGE SCALE GENOMIC DNA]</scope>
    <source>
        <strain evidence="1 2">01-B526</strain>
    </source>
</reference>
<gene>
    <name evidence="1" type="ORF">IYQ_10602</name>
</gene>
<sequence length="59" mass="6885">MFWKRKHSNEQREQEAALAELGAFEQAIQSRVPYIQFTPEGVVTFVNDLFSISVARREK</sequence>
<proteinExistence type="predicted"/>
<accession>A0ABN0DZW7</accession>
<comment type="caution">
    <text evidence="1">The sequence shown here is derived from an EMBL/GenBank/DDBJ whole genome shotgun (WGS) entry which is preliminary data.</text>
</comment>
<evidence type="ECO:0000313" key="2">
    <source>
        <dbReference type="Proteomes" id="UP000006428"/>
    </source>
</evidence>
<dbReference type="Proteomes" id="UP000006428">
    <property type="component" value="Unassembled WGS sequence"/>
</dbReference>
<organism evidence="1 2">
    <name type="scientific">Aeromonas salmonicida subsp. salmonicida 01-B526</name>
    <dbReference type="NCBI Taxonomy" id="1076135"/>
    <lineage>
        <taxon>Bacteria</taxon>
        <taxon>Pseudomonadati</taxon>
        <taxon>Pseudomonadota</taxon>
        <taxon>Gammaproteobacteria</taxon>
        <taxon>Aeromonadales</taxon>
        <taxon>Aeromonadaceae</taxon>
        <taxon>Aeromonas</taxon>
    </lineage>
</organism>
<name>A0ABN0DZW7_AERSS</name>
<dbReference type="RefSeq" id="WP_005314771.1">
    <property type="nucleotide sequence ID" value="NZ_AGVO01000041.1"/>
</dbReference>
<dbReference type="EMBL" id="AGVO01000041">
    <property type="protein sequence ID" value="EHI52468.1"/>
    <property type="molecule type" value="Genomic_DNA"/>
</dbReference>